<keyword evidence="2 4" id="KW-0963">Cytoplasm</keyword>
<protein>
    <recommendedName>
        <fullName evidence="4">High frequency lysogenization protein HflD homolog</fullName>
    </recommendedName>
</protein>
<evidence type="ECO:0000256" key="2">
    <source>
        <dbReference type="ARBA" id="ARBA00022490"/>
    </source>
</evidence>
<accession>A0A3L8PZ60</accession>
<dbReference type="PANTHER" id="PTHR38100">
    <property type="entry name" value="HIGH FREQUENCY LYSOGENIZATION PROTEIN HFLD"/>
    <property type="match status" value="1"/>
</dbReference>
<dbReference type="AlphaFoldDB" id="A0A3L8PZ60"/>
<dbReference type="Gene3D" id="1.10.3890.10">
    <property type="entry name" value="HflD-like"/>
    <property type="match status" value="1"/>
</dbReference>
<dbReference type="Proteomes" id="UP000281474">
    <property type="component" value="Unassembled WGS sequence"/>
</dbReference>
<name>A0A3L8PZ60_9GAMM</name>
<gene>
    <name evidence="4 5" type="primary">hflD</name>
    <name evidence="5" type="ORF">D5018_08580</name>
</gene>
<dbReference type="RefSeq" id="WP_121838602.1">
    <property type="nucleotide sequence ID" value="NZ_ML014770.1"/>
</dbReference>
<keyword evidence="3 4" id="KW-0472">Membrane</keyword>
<dbReference type="HAMAP" id="MF_00695">
    <property type="entry name" value="HflD_protein"/>
    <property type="match status" value="1"/>
</dbReference>
<comment type="subcellular location">
    <subcellularLocation>
        <location evidence="4">Cytoplasm</location>
    </subcellularLocation>
    <subcellularLocation>
        <location evidence="4">Cell membrane</location>
        <topology evidence="4">Peripheral membrane protein</topology>
        <orientation evidence="4">Cytoplasmic side</orientation>
    </subcellularLocation>
</comment>
<keyword evidence="1 4" id="KW-1003">Cell membrane</keyword>
<dbReference type="GO" id="GO:0005886">
    <property type="term" value="C:plasma membrane"/>
    <property type="evidence" value="ECO:0007669"/>
    <property type="project" value="UniProtKB-SubCell"/>
</dbReference>
<keyword evidence="6" id="KW-1185">Reference proteome</keyword>
<dbReference type="Pfam" id="PF04356">
    <property type="entry name" value="DUF489"/>
    <property type="match status" value="1"/>
</dbReference>
<dbReference type="InterPro" id="IPR035932">
    <property type="entry name" value="HflD-like_sf"/>
</dbReference>
<dbReference type="NCBIfam" id="NF001246">
    <property type="entry name" value="PRK00218.1-2"/>
    <property type="match status" value="1"/>
</dbReference>
<evidence type="ECO:0000256" key="4">
    <source>
        <dbReference type="HAMAP-Rule" id="MF_00695"/>
    </source>
</evidence>
<evidence type="ECO:0000256" key="3">
    <source>
        <dbReference type="ARBA" id="ARBA00023136"/>
    </source>
</evidence>
<dbReference type="EMBL" id="QZEI01000021">
    <property type="protein sequence ID" value="RLV60069.1"/>
    <property type="molecule type" value="Genomic_DNA"/>
</dbReference>
<dbReference type="PANTHER" id="PTHR38100:SF1">
    <property type="entry name" value="HIGH FREQUENCY LYSOGENIZATION PROTEIN HFLD"/>
    <property type="match status" value="1"/>
</dbReference>
<comment type="caution">
    <text evidence="5">The sequence shown here is derived from an EMBL/GenBank/DDBJ whole genome shotgun (WGS) entry which is preliminary data.</text>
</comment>
<dbReference type="InterPro" id="IPR007451">
    <property type="entry name" value="HflD"/>
</dbReference>
<evidence type="ECO:0000256" key="1">
    <source>
        <dbReference type="ARBA" id="ARBA00022475"/>
    </source>
</evidence>
<organism evidence="5 6">
    <name type="scientific">Parashewanella curva</name>
    <dbReference type="NCBI Taxonomy" id="2338552"/>
    <lineage>
        <taxon>Bacteria</taxon>
        <taxon>Pseudomonadati</taxon>
        <taxon>Pseudomonadota</taxon>
        <taxon>Gammaproteobacteria</taxon>
        <taxon>Alteromonadales</taxon>
        <taxon>Shewanellaceae</taxon>
        <taxon>Parashewanella</taxon>
    </lineage>
</organism>
<dbReference type="GO" id="GO:0005737">
    <property type="term" value="C:cytoplasm"/>
    <property type="evidence" value="ECO:0007669"/>
    <property type="project" value="UniProtKB-SubCell"/>
</dbReference>
<proteinExistence type="inferred from homology"/>
<dbReference type="SUPFAM" id="SSF101322">
    <property type="entry name" value="YcfC-like"/>
    <property type="match status" value="1"/>
</dbReference>
<sequence>MDKKSSEQAIAFAGILYALKQVQKVARADEYDTDAVEASLNTLLVTNPDSVLDIYQDRGVVIDGSKAIIEQLESDKKDMELTRYLVGVLSLERKLARSGQMGILAERISQIKRQTTHFNINDNQVISNIASIYSDLISNLGPKIMVVGNPNVLKKQVTQERVRSLLLSAIRSAVLWRQLGGKRRELVFFRKRIINAAKHNLKNI</sequence>
<reference evidence="5 6" key="1">
    <citation type="submission" date="2018-09" db="EMBL/GenBank/DDBJ databases">
        <title>Phylogeny of the Shewanellaceae, and recommendation for two new genera, Pseudoshewanella and Parashewanella.</title>
        <authorList>
            <person name="Wang G."/>
        </authorList>
    </citation>
    <scope>NUCLEOTIDE SEQUENCE [LARGE SCALE GENOMIC DNA]</scope>
    <source>
        <strain evidence="5 6">C51</strain>
    </source>
</reference>
<dbReference type="OrthoDB" id="9788031at2"/>
<evidence type="ECO:0000313" key="5">
    <source>
        <dbReference type="EMBL" id="RLV60069.1"/>
    </source>
</evidence>
<evidence type="ECO:0000313" key="6">
    <source>
        <dbReference type="Proteomes" id="UP000281474"/>
    </source>
</evidence>
<comment type="similarity">
    <text evidence="4">Belongs to the HflD family.</text>
</comment>